<dbReference type="AlphaFoldDB" id="A0A2R4CB01"/>
<gene>
    <name evidence="1" type="ORF">C9I28_14705</name>
</gene>
<sequence>MLRARFPNVRFSVADQNTLQVGYQLFNRRVNVTVADAPDLVGKAYEYIRSEGTNYILHITGI</sequence>
<dbReference type="Proteomes" id="UP000240505">
    <property type="component" value="Chromosome"/>
</dbReference>
<organism evidence="1 2">
    <name type="scientific">Pseudoduganella armeniaca</name>
    <dbReference type="NCBI Taxonomy" id="2072590"/>
    <lineage>
        <taxon>Bacteria</taxon>
        <taxon>Pseudomonadati</taxon>
        <taxon>Pseudomonadota</taxon>
        <taxon>Betaproteobacteria</taxon>
        <taxon>Burkholderiales</taxon>
        <taxon>Oxalobacteraceae</taxon>
        <taxon>Telluria group</taxon>
        <taxon>Pseudoduganella</taxon>
    </lineage>
</organism>
<evidence type="ECO:0000313" key="2">
    <source>
        <dbReference type="Proteomes" id="UP000240505"/>
    </source>
</evidence>
<dbReference type="KEGG" id="masz:C9I28_14705"/>
<keyword evidence="2" id="KW-1185">Reference proteome</keyword>
<proteinExistence type="predicted"/>
<reference evidence="1 2" key="1">
    <citation type="submission" date="2018-03" db="EMBL/GenBank/DDBJ databases">
        <title>Massilia armeniaca sp. nov., isolated from desert soil.</title>
        <authorList>
            <person name="Huang H."/>
            <person name="Ren M."/>
        </authorList>
    </citation>
    <scope>NUCLEOTIDE SEQUENCE [LARGE SCALE GENOMIC DNA]</scope>
    <source>
        <strain evidence="1 2">ZMN-3</strain>
    </source>
</reference>
<dbReference type="EMBL" id="CP028324">
    <property type="protein sequence ID" value="AVR96783.1"/>
    <property type="molecule type" value="Genomic_DNA"/>
</dbReference>
<accession>A0A2R4CB01</accession>
<evidence type="ECO:0000313" key="1">
    <source>
        <dbReference type="EMBL" id="AVR96783.1"/>
    </source>
</evidence>
<protein>
    <submittedName>
        <fullName evidence="1">Uncharacterized protein</fullName>
    </submittedName>
</protein>
<name>A0A2R4CB01_9BURK</name>